<name>A0A4E0RIC0_FASHE</name>
<keyword evidence="1" id="KW-0732">Signal</keyword>
<dbReference type="EMBL" id="JXXN02000510">
    <property type="protein sequence ID" value="THD27155.1"/>
    <property type="molecule type" value="Genomic_DNA"/>
</dbReference>
<evidence type="ECO:0000313" key="3">
    <source>
        <dbReference type="Proteomes" id="UP000230066"/>
    </source>
</evidence>
<proteinExistence type="predicted"/>
<dbReference type="Proteomes" id="UP000230066">
    <property type="component" value="Unassembled WGS sequence"/>
</dbReference>
<evidence type="ECO:0000313" key="2">
    <source>
        <dbReference type="EMBL" id="THD27155.1"/>
    </source>
</evidence>
<feature type="chain" id="PRO_5020037004" evidence="1">
    <location>
        <begin position="25"/>
        <end position="96"/>
    </location>
</feature>
<protein>
    <submittedName>
        <fullName evidence="2">Uncharacterized protein</fullName>
    </submittedName>
</protein>
<comment type="caution">
    <text evidence="2">The sequence shown here is derived from an EMBL/GenBank/DDBJ whole genome shotgun (WGS) entry which is preliminary data.</text>
</comment>
<gene>
    <name evidence="2" type="ORF">D915_002135</name>
</gene>
<sequence length="96" mass="10502">MSQLISIVLSVLTFIALTAPKANATINPSIERFQDAIGACSDEILTLGGNRRDCARCVNELFEDCLKFCTTSEFACRNVCLSARAYGKFSCKVNLE</sequence>
<accession>A0A4E0RIC0</accession>
<evidence type="ECO:0000256" key="1">
    <source>
        <dbReference type="SAM" id="SignalP"/>
    </source>
</evidence>
<feature type="signal peptide" evidence="1">
    <location>
        <begin position="1"/>
        <end position="24"/>
    </location>
</feature>
<organism evidence="2 3">
    <name type="scientific">Fasciola hepatica</name>
    <name type="common">Liver fluke</name>
    <dbReference type="NCBI Taxonomy" id="6192"/>
    <lineage>
        <taxon>Eukaryota</taxon>
        <taxon>Metazoa</taxon>
        <taxon>Spiralia</taxon>
        <taxon>Lophotrochozoa</taxon>
        <taxon>Platyhelminthes</taxon>
        <taxon>Trematoda</taxon>
        <taxon>Digenea</taxon>
        <taxon>Plagiorchiida</taxon>
        <taxon>Echinostomata</taxon>
        <taxon>Echinostomatoidea</taxon>
        <taxon>Fasciolidae</taxon>
        <taxon>Fasciola</taxon>
    </lineage>
</organism>
<keyword evidence="3" id="KW-1185">Reference proteome</keyword>
<reference evidence="2" key="1">
    <citation type="submission" date="2019-03" db="EMBL/GenBank/DDBJ databases">
        <title>Improved annotation for the trematode Fasciola hepatica.</title>
        <authorList>
            <person name="Choi Y.-J."/>
            <person name="Martin J."/>
            <person name="Mitreva M."/>
        </authorList>
    </citation>
    <scope>NUCLEOTIDE SEQUENCE [LARGE SCALE GENOMIC DNA]</scope>
</reference>
<dbReference type="AlphaFoldDB" id="A0A4E0RIC0"/>